<dbReference type="Gene3D" id="1.10.3470.10">
    <property type="entry name" value="ABC transporter involved in vitamin B12 uptake, BtuC"/>
    <property type="match status" value="1"/>
</dbReference>
<comment type="subcellular location">
    <subcellularLocation>
        <location evidence="1">Cell membrane</location>
        <topology evidence="1">Multi-pass membrane protein</topology>
    </subcellularLocation>
</comment>
<evidence type="ECO:0000313" key="8">
    <source>
        <dbReference type="EMBL" id="QCI85777.1"/>
    </source>
</evidence>
<dbReference type="PANTHER" id="PTHR30472:SF25">
    <property type="entry name" value="ABC TRANSPORTER PERMEASE PROTEIN MJ0876-RELATED"/>
    <property type="match status" value="1"/>
</dbReference>
<dbReference type="Pfam" id="PF01032">
    <property type="entry name" value="FecCD"/>
    <property type="match status" value="1"/>
</dbReference>
<keyword evidence="9" id="KW-1185">Reference proteome</keyword>
<protein>
    <submittedName>
        <fullName evidence="8">Iron ABC transporter permease</fullName>
    </submittedName>
</protein>
<dbReference type="RefSeq" id="WP_136952622.1">
    <property type="nucleotide sequence ID" value="NZ_CP039712.1"/>
</dbReference>
<evidence type="ECO:0000313" key="9">
    <source>
        <dbReference type="Proteomes" id="UP000298615"/>
    </source>
</evidence>
<dbReference type="KEGG" id="vao:FA707_01805"/>
<evidence type="ECO:0000256" key="1">
    <source>
        <dbReference type="ARBA" id="ARBA00004651"/>
    </source>
</evidence>
<reference evidence="8 9" key="1">
    <citation type="submission" date="2019-04" db="EMBL/GenBank/DDBJ databases">
        <title>Vagococcus sp. nov., isolated from faeces of yaks (Bos grunniens).</title>
        <authorList>
            <person name="Ge Y."/>
        </authorList>
    </citation>
    <scope>NUCLEOTIDE SEQUENCE [LARGE SCALE GENOMIC DNA]</scope>
    <source>
        <strain evidence="8 9">MN-17</strain>
    </source>
</reference>
<proteinExistence type="inferred from homology"/>
<dbReference type="EMBL" id="CP039712">
    <property type="protein sequence ID" value="QCI85777.1"/>
    <property type="molecule type" value="Genomic_DNA"/>
</dbReference>
<keyword evidence="6" id="KW-1133">Transmembrane helix</keyword>
<comment type="similarity">
    <text evidence="2">Belongs to the binding-protein-dependent transport system permease family. FecCD subfamily.</text>
</comment>
<accession>A0A4D7CTL2</accession>
<keyword evidence="3" id="KW-0813">Transport</keyword>
<name>A0A4D7CTL2_9ENTE</name>
<sequence length="335" mass="35636">MTKGLKLSGLVVLAVVVMVLGVGVGSASASFLEVFQIMINRLLGHPNEGILAMIILEVRLPRVLMSFIVGAIIALSGTVMQSLLNNPLASTYTLGISSGASFGAALMLTIGVPILGLSSYFVPVNGFVFGCLTVLLVLLFAKKSNQQLDNQTIVLVGMIVGLFVNALLTLLSVFSDDYLKAIVYWQLGSFASSHYGQVLLLIVLLVFGLLTFMRFASELDILTLGDEQAQATGLATQQLKVFFIIVCCLLTGSAISFVGIIGFVDLVAPHLVRKAFGHHHRLVIPSSALVGGILMVLADLLSRTLIAPKEIPVGAVTALIGAPFFTYLFLKKGRD</sequence>
<evidence type="ECO:0000256" key="7">
    <source>
        <dbReference type="ARBA" id="ARBA00023136"/>
    </source>
</evidence>
<evidence type="ECO:0000256" key="5">
    <source>
        <dbReference type="ARBA" id="ARBA00022692"/>
    </source>
</evidence>
<evidence type="ECO:0000256" key="4">
    <source>
        <dbReference type="ARBA" id="ARBA00022475"/>
    </source>
</evidence>
<evidence type="ECO:0000256" key="6">
    <source>
        <dbReference type="ARBA" id="ARBA00022989"/>
    </source>
</evidence>
<gene>
    <name evidence="8" type="ORF">FA707_01805</name>
</gene>
<dbReference type="OrthoDB" id="9811721at2"/>
<dbReference type="AlphaFoldDB" id="A0A4D7CTL2"/>
<dbReference type="InterPro" id="IPR037294">
    <property type="entry name" value="ABC_BtuC-like"/>
</dbReference>
<dbReference type="Proteomes" id="UP000298615">
    <property type="component" value="Chromosome"/>
</dbReference>
<organism evidence="8 9">
    <name type="scientific">Vagococcus zengguangii</name>
    <dbReference type="NCBI Taxonomy" id="2571750"/>
    <lineage>
        <taxon>Bacteria</taxon>
        <taxon>Bacillati</taxon>
        <taxon>Bacillota</taxon>
        <taxon>Bacilli</taxon>
        <taxon>Lactobacillales</taxon>
        <taxon>Enterococcaceae</taxon>
        <taxon>Vagococcus</taxon>
    </lineage>
</organism>
<dbReference type="CDD" id="cd06550">
    <property type="entry name" value="TM_ABC_iron-siderophores_like"/>
    <property type="match status" value="1"/>
</dbReference>
<dbReference type="FunFam" id="1.10.3470.10:FF:000001">
    <property type="entry name" value="Vitamin B12 ABC transporter permease BtuC"/>
    <property type="match status" value="1"/>
</dbReference>
<keyword evidence="4" id="KW-1003">Cell membrane</keyword>
<dbReference type="PANTHER" id="PTHR30472">
    <property type="entry name" value="FERRIC ENTEROBACTIN TRANSPORT SYSTEM PERMEASE PROTEIN"/>
    <property type="match status" value="1"/>
</dbReference>
<keyword evidence="5" id="KW-0812">Transmembrane</keyword>
<dbReference type="GO" id="GO:0033214">
    <property type="term" value="P:siderophore-iron import into cell"/>
    <property type="evidence" value="ECO:0007669"/>
    <property type="project" value="TreeGrafter"/>
</dbReference>
<evidence type="ECO:0000256" key="3">
    <source>
        <dbReference type="ARBA" id="ARBA00022448"/>
    </source>
</evidence>
<dbReference type="SUPFAM" id="SSF81345">
    <property type="entry name" value="ABC transporter involved in vitamin B12 uptake, BtuC"/>
    <property type="match status" value="1"/>
</dbReference>
<keyword evidence="7" id="KW-0472">Membrane</keyword>
<dbReference type="GO" id="GO:0022857">
    <property type="term" value="F:transmembrane transporter activity"/>
    <property type="evidence" value="ECO:0007669"/>
    <property type="project" value="InterPro"/>
</dbReference>
<dbReference type="GO" id="GO:0005886">
    <property type="term" value="C:plasma membrane"/>
    <property type="evidence" value="ECO:0007669"/>
    <property type="project" value="UniProtKB-SubCell"/>
</dbReference>
<dbReference type="InterPro" id="IPR000522">
    <property type="entry name" value="ABC_transptr_permease_BtuC"/>
</dbReference>
<evidence type="ECO:0000256" key="2">
    <source>
        <dbReference type="ARBA" id="ARBA00007935"/>
    </source>
</evidence>